<protein>
    <submittedName>
        <fullName evidence="2">GIY-YIG catalytic domain-containing protein</fullName>
    </submittedName>
</protein>
<dbReference type="CDD" id="cd10446">
    <property type="entry name" value="GIY-YIG_unchar_1"/>
    <property type="match status" value="1"/>
</dbReference>
<feature type="domain" description="GIY-YIG" evidence="1">
    <location>
        <begin position="174"/>
        <end position="263"/>
    </location>
</feature>
<sequence length="263" mass="29859">MLATFIEQRPELFEAYQSTHPPLQEATVKSRCYLASFFMRDPGELVFLALYEVKDWSETDVDGLAGDPIFSEMLLKVDGVSSEDISAHISSRLAGRARFDFRRTAHLAELGRRLVVADPGGRNYVRRADTTDLEVLELKREARIASPVPPWDQISIDAPEIEHLPNDWASSSRHWRGIYLILDLSDGARYVGSAYGRENLLGRWRVHTASATGVTKELRKRDTRLFRFSILELVSPTATPEEVVARERSWMKRIGTIDRGLNT</sequence>
<evidence type="ECO:0000313" key="2">
    <source>
        <dbReference type="EMBL" id="SHI88733.1"/>
    </source>
</evidence>
<dbReference type="InterPro" id="IPR000305">
    <property type="entry name" value="GIY-YIG_endonuc"/>
</dbReference>
<dbReference type="Gene3D" id="3.40.1440.10">
    <property type="entry name" value="GIY-YIG endonuclease"/>
    <property type="match status" value="1"/>
</dbReference>
<name>A0A1M6ETI7_9RHOB</name>
<dbReference type="STRING" id="313368.SAMN04488012_103212"/>
<evidence type="ECO:0000313" key="3">
    <source>
        <dbReference type="Proteomes" id="UP000184040"/>
    </source>
</evidence>
<dbReference type="InterPro" id="IPR035901">
    <property type="entry name" value="GIY-YIG_endonuc_sf"/>
</dbReference>
<dbReference type="EMBL" id="FQZA01000003">
    <property type="protein sequence ID" value="SHI88733.1"/>
    <property type="molecule type" value="Genomic_DNA"/>
</dbReference>
<dbReference type="Pfam" id="PF01541">
    <property type="entry name" value="GIY-YIG"/>
    <property type="match status" value="1"/>
</dbReference>
<dbReference type="PROSITE" id="PS50164">
    <property type="entry name" value="GIY_YIG"/>
    <property type="match status" value="1"/>
</dbReference>
<keyword evidence="3" id="KW-1185">Reference proteome</keyword>
<evidence type="ECO:0000259" key="1">
    <source>
        <dbReference type="PROSITE" id="PS50164"/>
    </source>
</evidence>
<dbReference type="AlphaFoldDB" id="A0A1M6ETI7"/>
<reference evidence="2 3" key="1">
    <citation type="submission" date="2016-11" db="EMBL/GenBank/DDBJ databases">
        <authorList>
            <person name="Jaros S."/>
            <person name="Januszkiewicz K."/>
            <person name="Wedrychowicz H."/>
        </authorList>
    </citation>
    <scope>NUCLEOTIDE SEQUENCE [LARGE SCALE GENOMIC DNA]</scope>
    <source>
        <strain evidence="2 3">DSM 26892</strain>
    </source>
</reference>
<dbReference type="Proteomes" id="UP000184040">
    <property type="component" value="Unassembled WGS sequence"/>
</dbReference>
<gene>
    <name evidence="2" type="ORF">SAMN04488012_103212</name>
</gene>
<dbReference type="SUPFAM" id="SSF82771">
    <property type="entry name" value="GIY-YIG endonuclease"/>
    <property type="match status" value="1"/>
</dbReference>
<proteinExistence type="predicted"/>
<accession>A0A1M6ETI7</accession>
<organism evidence="2 3">
    <name type="scientific">Palleronia salina</name>
    <dbReference type="NCBI Taxonomy" id="313368"/>
    <lineage>
        <taxon>Bacteria</taxon>
        <taxon>Pseudomonadati</taxon>
        <taxon>Pseudomonadota</taxon>
        <taxon>Alphaproteobacteria</taxon>
        <taxon>Rhodobacterales</taxon>
        <taxon>Roseobacteraceae</taxon>
        <taxon>Palleronia</taxon>
    </lineage>
</organism>